<proteinExistence type="predicted"/>
<evidence type="ECO:0000313" key="1">
    <source>
        <dbReference type="EMBL" id="KAK9234527.1"/>
    </source>
</evidence>
<sequence length="513" mass="57419">MDQDDDFNSSDIEYGPATKVFAYAGAQSVEQMLQHAVEDRLESKQRAKQLTYVHGSKWTQYINHLWYNRFTGFRATVLKVDDTTTPTAEQIERFISSIVSRVVPRSRQVPSYKWLQGGLGHLVNSLVFYFEDFTLSKHERLRLSATINQLFEEGRLSKDPLRQKHHIGALLVRKLALGLFTDALTNGTINWDLVLAKTLSIVLTASLATRTGDITKGQFDEHQLPFLCYKDITLKLIKGDDLTNLVAKVVIRNEKGHKGDGTNREVTLKTLKDDNIICPIKLLLTLALRLGNVHARTIDEVLHLAAQRSDKSIDWAYPQRPVLCAFGKGYIQPDKPAGSNQLTGTMAEAGPKGGFLARIRSHDLRRGAARDVANLSNPIKGYATPAVAAVIGHSNQSHMRGATALYVGSVVEETWSKRVEENFDDYSFDIDVTDEAFVKYRMIKPSEITEMCETAGLDSSDPRNRKRMRRTVRERAIDDWSAAAKIAVPSSSIASPNPHPLFSHFSQLQLLTS</sequence>
<keyword evidence="2" id="KW-1185">Reference proteome</keyword>
<dbReference type="EMBL" id="MU971469">
    <property type="protein sequence ID" value="KAK9234527.1"/>
    <property type="molecule type" value="Genomic_DNA"/>
</dbReference>
<name>A0ACC3SSD9_LIPKO</name>
<reference evidence="2" key="1">
    <citation type="journal article" date="2024" name="Front. Bioeng. Biotechnol.">
        <title>Genome-scale model development and genomic sequencing of the oleaginous clade Lipomyces.</title>
        <authorList>
            <person name="Czajka J.J."/>
            <person name="Han Y."/>
            <person name="Kim J."/>
            <person name="Mondo S.J."/>
            <person name="Hofstad B.A."/>
            <person name="Robles A."/>
            <person name="Haridas S."/>
            <person name="Riley R."/>
            <person name="LaButti K."/>
            <person name="Pangilinan J."/>
            <person name="Andreopoulos W."/>
            <person name="Lipzen A."/>
            <person name="Yan J."/>
            <person name="Wang M."/>
            <person name="Ng V."/>
            <person name="Grigoriev I.V."/>
            <person name="Spatafora J.W."/>
            <person name="Magnuson J.K."/>
            <person name="Baker S.E."/>
            <person name="Pomraning K.R."/>
        </authorList>
    </citation>
    <scope>NUCLEOTIDE SEQUENCE [LARGE SCALE GENOMIC DNA]</scope>
    <source>
        <strain evidence="2">CBS 7786</strain>
    </source>
</reference>
<protein>
    <submittedName>
        <fullName evidence="1">Uncharacterized protein</fullName>
    </submittedName>
</protein>
<dbReference type="Proteomes" id="UP001433508">
    <property type="component" value="Unassembled WGS sequence"/>
</dbReference>
<organism evidence="1 2">
    <name type="scientific">Lipomyces kononenkoae</name>
    <name type="common">Yeast</name>
    <dbReference type="NCBI Taxonomy" id="34357"/>
    <lineage>
        <taxon>Eukaryota</taxon>
        <taxon>Fungi</taxon>
        <taxon>Dikarya</taxon>
        <taxon>Ascomycota</taxon>
        <taxon>Saccharomycotina</taxon>
        <taxon>Lipomycetes</taxon>
        <taxon>Lipomycetales</taxon>
        <taxon>Lipomycetaceae</taxon>
        <taxon>Lipomyces</taxon>
    </lineage>
</organism>
<comment type="caution">
    <text evidence="1">The sequence shown here is derived from an EMBL/GenBank/DDBJ whole genome shotgun (WGS) entry which is preliminary data.</text>
</comment>
<accession>A0ACC3SSD9</accession>
<evidence type="ECO:0000313" key="2">
    <source>
        <dbReference type="Proteomes" id="UP001433508"/>
    </source>
</evidence>
<gene>
    <name evidence="1" type="ORF">V1525DRAFT_412862</name>
</gene>